<dbReference type="GO" id="GO:0034707">
    <property type="term" value="C:chloride channel complex"/>
    <property type="evidence" value="ECO:0007669"/>
    <property type="project" value="UniProtKB-KW"/>
</dbReference>
<keyword evidence="3 18" id="KW-0812">Transmembrane</keyword>
<dbReference type="Pfam" id="PF02932">
    <property type="entry name" value="Neur_chan_memb"/>
    <property type="match status" value="1"/>
</dbReference>
<evidence type="ECO:0000256" key="14">
    <source>
        <dbReference type="ARBA" id="ARBA00023257"/>
    </source>
</evidence>
<evidence type="ECO:0000313" key="21">
    <source>
        <dbReference type="Ensembl" id="ENSFHEP00000006816.1"/>
    </source>
</evidence>
<accession>A0A3Q2P3V4</accession>
<dbReference type="InterPro" id="IPR006028">
    <property type="entry name" value="GABAA/Glycine_rcpt"/>
</dbReference>
<reference evidence="21" key="1">
    <citation type="submission" date="2025-08" db="UniProtKB">
        <authorList>
            <consortium name="Ensembl"/>
        </authorList>
    </citation>
    <scope>IDENTIFICATION</scope>
</reference>
<evidence type="ECO:0000256" key="18">
    <source>
        <dbReference type="RuleBase" id="RU000687"/>
    </source>
</evidence>
<dbReference type="InterPro" id="IPR006202">
    <property type="entry name" value="Neur_chan_lig-bd"/>
</dbReference>
<keyword evidence="1 18" id="KW-0813">Transport</keyword>
<sequence length="409" mass="46775">MCLLARSVNADQGPYDPKENITLFTRILDRLLDGYDNRLRPGLGGEEITKQQDNIFLLTRLPFPQEYTIDVFFRQSWRDERLTFHGPMNILPLNNLMASKIWTPDTFFHNGKKSVAHNMTMPNKLLRIKDDGTLLYTMRLTVHAECPMHLEDFPMDFHSCPLKFGSYAYTISEVTYAWTRNASDSVVVEEESSRLNQYDLLGQTVGQETIKSSTGEYTVMTAHFHLKRKIGYFVIQTYLPCIMTVILSQVSFWLNRESVPARTVFGVTTVLTMTTLSISARNSLPKVAYATAMDWFIAVCYAFVFSALIEFATVNYFTKRGWAWDGKSVVSEKVMKKKSSVLTASVFKENSLARADGKTPDAKKTFNSVSKIDRLSRIMFPVLFGTFNLVYWATYLNREPVIKDMVPSN</sequence>
<protein>
    <submittedName>
        <fullName evidence="21">Gamma-aminobutyric acid receptor subunit alpha-2-like</fullName>
    </submittedName>
</protein>
<dbReference type="InterPro" id="IPR047024">
    <property type="entry name" value="Gabra-1-6_TM"/>
</dbReference>
<evidence type="ECO:0000256" key="9">
    <source>
        <dbReference type="ARBA" id="ARBA00023157"/>
    </source>
</evidence>
<dbReference type="GeneTree" id="ENSGT00940000157266"/>
<evidence type="ECO:0000256" key="7">
    <source>
        <dbReference type="ARBA" id="ARBA00023065"/>
    </source>
</evidence>
<dbReference type="PRINTS" id="PR01079">
    <property type="entry name" value="GABAARALPHA"/>
</dbReference>
<feature type="transmembrane region" description="Helical" evidence="18">
    <location>
        <begin position="230"/>
        <end position="254"/>
    </location>
</feature>
<dbReference type="InterPro" id="IPR036734">
    <property type="entry name" value="Neur_chan_lig-bd_sf"/>
</dbReference>
<dbReference type="InterPro" id="IPR001390">
    <property type="entry name" value="GABAAa_rcpt"/>
</dbReference>
<keyword evidence="2" id="KW-1003">Cell membrane</keyword>
<dbReference type="GO" id="GO:0005230">
    <property type="term" value="F:extracellular ligand-gated monoatomic ion channel activity"/>
    <property type="evidence" value="ECO:0007669"/>
    <property type="project" value="InterPro"/>
</dbReference>
<dbReference type="NCBIfam" id="TIGR00860">
    <property type="entry name" value="LIC"/>
    <property type="match status" value="1"/>
</dbReference>
<dbReference type="PANTHER" id="PTHR18945">
    <property type="entry name" value="NEUROTRANSMITTER GATED ION CHANNEL"/>
    <property type="match status" value="1"/>
</dbReference>
<dbReference type="CDD" id="cd19052">
    <property type="entry name" value="LGIC_TM_GABAAR_alpha"/>
    <property type="match status" value="1"/>
</dbReference>
<reference evidence="21" key="2">
    <citation type="submission" date="2025-09" db="UniProtKB">
        <authorList>
            <consortium name="Ensembl"/>
        </authorList>
    </citation>
    <scope>IDENTIFICATION</scope>
</reference>
<dbReference type="InterPro" id="IPR038050">
    <property type="entry name" value="Neuro_actylchol_rec"/>
</dbReference>
<dbReference type="InterPro" id="IPR036719">
    <property type="entry name" value="Neuro-gated_channel_TM_sf"/>
</dbReference>
<keyword evidence="4" id="KW-0732">Signal</keyword>
<evidence type="ECO:0000256" key="13">
    <source>
        <dbReference type="ARBA" id="ARBA00023214"/>
    </source>
</evidence>
<evidence type="ECO:0000256" key="16">
    <source>
        <dbReference type="ARBA" id="ARBA00023303"/>
    </source>
</evidence>
<name>A0A3Q2P3V4_FUNHE</name>
<keyword evidence="12" id="KW-0325">Glycoprotein</keyword>
<evidence type="ECO:0000256" key="6">
    <source>
        <dbReference type="ARBA" id="ARBA00023018"/>
    </source>
</evidence>
<feature type="transmembrane region" description="Helical" evidence="18">
    <location>
        <begin position="260"/>
        <end position="280"/>
    </location>
</feature>
<dbReference type="Proteomes" id="UP000265000">
    <property type="component" value="Unplaced"/>
</dbReference>
<evidence type="ECO:0000256" key="1">
    <source>
        <dbReference type="ARBA" id="ARBA00022448"/>
    </source>
</evidence>
<dbReference type="GO" id="GO:0005254">
    <property type="term" value="F:chloride channel activity"/>
    <property type="evidence" value="ECO:0007669"/>
    <property type="project" value="UniProtKB-KW"/>
</dbReference>
<keyword evidence="9" id="KW-1015">Disulfide bond</keyword>
<feature type="transmembrane region" description="Helical" evidence="18">
    <location>
        <begin position="378"/>
        <end position="396"/>
    </location>
</feature>
<keyword evidence="22" id="KW-1185">Reference proteome</keyword>
<keyword evidence="15" id="KW-1071">Ligand-gated ion channel</keyword>
<keyword evidence="11" id="KW-0869">Chloride channel</keyword>
<dbReference type="PRINTS" id="PR00253">
    <property type="entry name" value="GABAARECEPTR"/>
</dbReference>
<keyword evidence="7 18" id="KW-0406">Ion transport</keyword>
<feature type="domain" description="Neurotransmitter-gated ion-channel transmembrane" evidence="20">
    <location>
        <begin position="237"/>
        <end position="324"/>
    </location>
</feature>
<keyword evidence="10" id="KW-0675">Receptor</keyword>
<feature type="domain" description="Neurotransmitter-gated ion-channel ligand-binding" evidence="19">
    <location>
        <begin position="25"/>
        <end position="230"/>
    </location>
</feature>
<dbReference type="Ensembl" id="ENSFHET00000004870.1">
    <property type="protein sequence ID" value="ENSFHEP00000006816.1"/>
    <property type="gene ID" value="ENSFHEG00000008443.1"/>
</dbReference>
<evidence type="ECO:0000256" key="12">
    <source>
        <dbReference type="ARBA" id="ARBA00023180"/>
    </source>
</evidence>
<keyword evidence="16 18" id="KW-0407">Ion channel</keyword>
<dbReference type="Pfam" id="PF02931">
    <property type="entry name" value="Neur_chan_LBD"/>
    <property type="match status" value="1"/>
</dbReference>
<evidence type="ECO:0000256" key="3">
    <source>
        <dbReference type="ARBA" id="ARBA00022692"/>
    </source>
</evidence>
<dbReference type="GO" id="GO:0045211">
    <property type="term" value="C:postsynaptic membrane"/>
    <property type="evidence" value="ECO:0007669"/>
    <property type="project" value="UniProtKB-SubCell"/>
</dbReference>
<keyword evidence="6" id="KW-0770">Synapse</keyword>
<evidence type="ECO:0000256" key="11">
    <source>
        <dbReference type="ARBA" id="ARBA00023173"/>
    </source>
</evidence>
<dbReference type="InterPro" id="IPR006201">
    <property type="entry name" value="Neur_channel"/>
</dbReference>
<comment type="similarity">
    <text evidence="18">Belongs to the ligand-gated ion channel (TC 1.A.9) family.</text>
</comment>
<dbReference type="FunFam" id="2.70.170.10:FF:000001">
    <property type="entry name" value="Gamma-aminobutyric acid A receptor subunit alpha-2"/>
    <property type="match status" value="1"/>
</dbReference>
<evidence type="ECO:0000256" key="2">
    <source>
        <dbReference type="ARBA" id="ARBA00022475"/>
    </source>
</evidence>
<dbReference type="PROSITE" id="PS00236">
    <property type="entry name" value="NEUROTR_ION_CHANNEL"/>
    <property type="match status" value="1"/>
</dbReference>
<dbReference type="GO" id="GO:0004890">
    <property type="term" value="F:GABA-A receptor activity"/>
    <property type="evidence" value="ECO:0007669"/>
    <property type="project" value="InterPro"/>
</dbReference>
<dbReference type="PRINTS" id="PR00252">
    <property type="entry name" value="NRIONCHANNEL"/>
</dbReference>
<dbReference type="SUPFAM" id="SSF90112">
    <property type="entry name" value="Neurotransmitter-gated ion-channel transmembrane pore"/>
    <property type="match status" value="1"/>
</dbReference>
<dbReference type="Gene3D" id="2.70.170.10">
    <property type="entry name" value="Neurotransmitter-gated ion-channel ligand-binding domain"/>
    <property type="match status" value="1"/>
</dbReference>
<evidence type="ECO:0000256" key="17">
    <source>
        <dbReference type="ARBA" id="ARBA00034104"/>
    </source>
</evidence>
<keyword evidence="8 18" id="KW-0472">Membrane</keyword>
<organism evidence="21 22">
    <name type="scientific">Fundulus heteroclitus</name>
    <name type="common">Killifish</name>
    <name type="synonym">Mummichog</name>
    <dbReference type="NCBI Taxonomy" id="8078"/>
    <lineage>
        <taxon>Eukaryota</taxon>
        <taxon>Metazoa</taxon>
        <taxon>Chordata</taxon>
        <taxon>Craniata</taxon>
        <taxon>Vertebrata</taxon>
        <taxon>Euteleostomi</taxon>
        <taxon>Actinopterygii</taxon>
        <taxon>Neopterygii</taxon>
        <taxon>Teleostei</taxon>
        <taxon>Neoteleostei</taxon>
        <taxon>Acanthomorphata</taxon>
        <taxon>Ovalentaria</taxon>
        <taxon>Atherinomorphae</taxon>
        <taxon>Cyprinodontiformes</taxon>
        <taxon>Fundulidae</taxon>
        <taxon>Fundulus</taxon>
    </lineage>
</organism>
<evidence type="ECO:0000256" key="15">
    <source>
        <dbReference type="ARBA" id="ARBA00023286"/>
    </source>
</evidence>
<comment type="subcellular location">
    <subcellularLocation>
        <location evidence="17">Postsynaptic cell membrane</location>
        <topology evidence="17">Multi-pass membrane protein</topology>
    </subcellularLocation>
</comment>
<dbReference type="Gene3D" id="1.20.58.390">
    <property type="entry name" value="Neurotransmitter-gated ion-channel transmembrane domain"/>
    <property type="match status" value="1"/>
</dbReference>
<evidence type="ECO:0000256" key="5">
    <source>
        <dbReference type="ARBA" id="ARBA00022989"/>
    </source>
</evidence>
<keyword evidence="5 18" id="KW-1133">Transmembrane helix</keyword>
<keyword evidence="13" id="KW-0868">Chloride</keyword>
<evidence type="ECO:0000259" key="19">
    <source>
        <dbReference type="Pfam" id="PF02931"/>
    </source>
</evidence>
<proteinExistence type="inferred from homology"/>
<feature type="transmembrane region" description="Helical" evidence="18">
    <location>
        <begin position="287"/>
        <end position="309"/>
    </location>
</feature>
<evidence type="ECO:0000256" key="10">
    <source>
        <dbReference type="ARBA" id="ARBA00023170"/>
    </source>
</evidence>
<dbReference type="AlphaFoldDB" id="A0A3Q2P3V4"/>
<keyword evidence="14" id="KW-0628">Postsynaptic cell membrane</keyword>
<evidence type="ECO:0000256" key="8">
    <source>
        <dbReference type="ARBA" id="ARBA00023136"/>
    </source>
</evidence>
<evidence type="ECO:0000313" key="22">
    <source>
        <dbReference type="Proteomes" id="UP000265000"/>
    </source>
</evidence>
<evidence type="ECO:0000259" key="20">
    <source>
        <dbReference type="Pfam" id="PF02932"/>
    </source>
</evidence>
<dbReference type="InterPro" id="IPR006029">
    <property type="entry name" value="Neurotrans-gated_channel_TM"/>
</dbReference>
<dbReference type="SUPFAM" id="SSF63712">
    <property type="entry name" value="Nicotinic receptor ligand binding domain-like"/>
    <property type="match status" value="1"/>
</dbReference>
<dbReference type="InterPro" id="IPR018000">
    <property type="entry name" value="Neurotransmitter_ion_chnl_CS"/>
</dbReference>
<evidence type="ECO:0000256" key="4">
    <source>
        <dbReference type="ARBA" id="ARBA00022729"/>
    </source>
</evidence>